<name>A0A9P1H643_9PEZI</name>
<dbReference type="Proteomes" id="UP000838763">
    <property type="component" value="Unassembled WGS sequence"/>
</dbReference>
<dbReference type="EMBL" id="CALLCH030000015">
    <property type="protein sequence ID" value="CAI4216636.1"/>
    <property type="molecule type" value="Genomic_DNA"/>
</dbReference>
<comment type="caution">
    <text evidence="1">The sequence shown here is derived from an EMBL/GenBank/DDBJ whole genome shotgun (WGS) entry which is preliminary data.</text>
</comment>
<accession>A0A9P1H643</accession>
<dbReference type="AlphaFoldDB" id="A0A9P1H643"/>
<reference evidence="1" key="1">
    <citation type="submission" date="2022-11" db="EMBL/GenBank/DDBJ databases">
        <authorList>
            <person name="Scott C."/>
            <person name="Bruce N."/>
        </authorList>
    </citation>
    <scope>NUCLEOTIDE SEQUENCE</scope>
</reference>
<protein>
    <submittedName>
        <fullName evidence="1">Uncharacterized protein</fullName>
    </submittedName>
</protein>
<proteinExistence type="predicted"/>
<evidence type="ECO:0000313" key="2">
    <source>
        <dbReference type="Proteomes" id="UP000838763"/>
    </source>
</evidence>
<keyword evidence="2" id="KW-1185">Reference proteome</keyword>
<sequence>MQDLALASLIDGVPRKQAKPMLLKTRFIGCKLCRVGRGKALNDVTQIKIDVIRSSLVQVVLEIMMNQKNEGHGADTNLGVQRLRKVNGEDRDKSYAQDDGAI</sequence>
<organism evidence="1 2">
    <name type="scientific">Parascedosporium putredinis</name>
    <dbReference type="NCBI Taxonomy" id="1442378"/>
    <lineage>
        <taxon>Eukaryota</taxon>
        <taxon>Fungi</taxon>
        <taxon>Dikarya</taxon>
        <taxon>Ascomycota</taxon>
        <taxon>Pezizomycotina</taxon>
        <taxon>Sordariomycetes</taxon>
        <taxon>Hypocreomycetidae</taxon>
        <taxon>Microascales</taxon>
        <taxon>Microascaceae</taxon>
        <taxon>Parascedosporium</taxon>
    </lineage>
</organism>
<gene>
    <name evidence="1" type="ORF">PPNO1_LOCUS6288</name>
</gene>
<evidence type="ECO:0000313" key="1">
    <source>
        <dbReference type="EMBL" id="CAI4216636.1"/>
    </source>
</evidence>